<keyword evidence="3" id="KW-1185">Reference proteome</keyword>
<feature type="transmembrane region" description="Helical" evidence="1">
    <location>
        <begin position="41"/>
        <end position="61"/>
    </location>
</feature>
<evidence type="ECO:0000313" key="2">
    <source>
        <dbReference type="EMBL" id="MFD2458201.1"/>
    </source>
</evidence>
<keyword evidence="1" id="KW-1133">Transmembrane helix</keyword>
<protein>
    <recommendedName>
        <fullName evidence="4">GAF domain-containing protein</fullName>
    </recommendedName>
</protein>
<keyword evidence="1" id="KW-0812">Transmembrane</keyword>
<dbReference type="Proteomes" id="UP001597419">
    <property type="component" value="Unassembled WGS sequence"/>
</dbReference>
<comment type="caution">
    <text evidence="2">The sequence shown here is derived from an EMBL/GenBank/DDBJ whole genome shotgun (WGS) entry which is preliminary data.</text>
</comment>
<accession>A0ABW5GAM0</accession>
<dbReference type="EMBL" id="JBHUKU010000003">
    <property type="protein sequence ID" value="MFD2458201.1"/>
    <property type="molecule type" value="Genomic_DNA"/>
</dbReference>
<gene>
    <name evidence="2" type="ORF">ACFSYJ_06315</name>
</gene>
<keyword evidence="1" id="KW-0472">Membrane</keyword>
<evidence type="ECO:0000313" key="3">
    <source>
        <dbReference type="Proteomes" id="UP001597419"/>
    </source>
</evidence>
<evidence type="ECO:0000256" key="1">
    <source>
        <dbReference type="SAM" id="Phobius"/>
    </source>
</evidence>
<reference evidence="3" key="1">
    <citation type="journal article" date="2019" name="Int. J. Syst. Evol. Microbiol.">
        <title>The Global Catalogue of Microorganisms (GCM) 10K type strain sequencing project: providing services to taxonomists for standard genome sequencing and annotation.</title>
        <authorList>
            <consortium name="The Broad Institute Genomics Platform"/>
            <consortium name="The Broad Institute Genome Sequencing Center for Infectious Disease"/>
            <person name="Wu L."/>
            <person name="Ma J."/>
        </authorList>
    </citation>
    <scope>NUCLEOTIDE SEQUENCE [LARGE SCALE GENOMIC DNA]</scope>
    <source>
        <strain evidence="3">CGMCC 4.7643</strain>
    </source>
</reference>
<evidence type="ECO:0008006" key="4">
    <source>
        <dbReference type="Google" id="ProtNLM"/>
    </source>
</evidence>
<organism evidence="2 3">
    <name type="scientific">Amycolatopsis samaneae</name>
    <dbReference type="NCBI Taxonomy" id="664691"/>
    <lineage>
        <taxon>Bacteria</taxon>
        <taxon>Bacillati</taxon>
        <taxon>Actinomycetota</taxon>
        <taxon>Actinomycetes</taxon>
        <taxon>Pseudonocardiales</taxon>
        <taxon>Pseudonocardiaceae</taxon>
        <taxon>Amycolatopsis</taxon>
    </lineage>
</organism>
<name>A0ABW5GAM0_9PSEU</name>
<dbReference type="RefSeq" id="WP_345395246.1">
    <property type="nucleotide sequence ID" value="NZ_BAABHG010000007.1"/>
</dbReference>
<sequence>MKLGTAKVLDRSVLLLATLGLAGNAYHVPSAGTWSAILGGRPYLLLVLLVIVGVFGAFMPFESWYRRSLLNRSVTIRRRILSSFGRVLEIGNQVDPPLDTGDLALHVWRRTRGIRHPFGGKLTRVATYRMATFPMNRSFSPAKGVGVVGMCWERDREIRFDAADAAEKIQSEEDYDRYVAEHGAEAVMHLTWRQFDHVKHRTALFAVPIRDGRNRFVGCVSVDASHGYKYLNRRELFEEMSNLGLAIGQDEFQCA</sequence>
<proteinExistence type="predicted"/>